<name>A0A1P9X097_9BACT</name>
<evidence type="ECO:0000313" key="2">
    <source>
        <dbReference type="Proteomes" id="UP000187941"/>
    </source>
</evidence>
<dbReference type="EMBL" id="CP014263">
    <property type="protein sequence ID" value="AQG81059.1"/>
    <property type="molecule type" value="Genomic_DNA"/>
</dbReference>
<accession>A0A1P9X097</accession>
<proteinExistence type="predicted"/>
<dbReference type="KEGG" id="smon:AWR27_18075"/>
<protein>
    <submittedName>
        <fullName evidence="1">Uncharacterized protein</fullName>
    </submittedName>
</protein>
<dbReference type="AlphaFoldDB" id="A0A1P9X097"/>
<evidence type="ECO:0000313" key="1">
    <source>
        <dbReference type="EMBL" id="AQG81059.1"/>
    </source>
</evidence>
<reference evidence="1 2" key="1">
    <citation type="submission" date="2016-01" db="EMBL/GenBank/DDBJ databases">
        <authorList>
            <person name="Oliw E.H."/>
        </authorList>
    </citation>
    <scope>NUCLEOTIDE SEQUENCE [LARGE SCALE GENOMIC DNA]</scope>
    <source>
        <strain evidence="1 2">DY10</strain>
    </source>
</reference>
<keyword evidence="2" id="KW-1185">Reference proteome</keyword>
<gene>
    <name evidence="1" type="ORF">AWR27_18075</name>
</gene>
<dbReference type="Proteomes" id="UP000187941">
    <property type="component" value="Chromosome"/>
</dbReference>
<organism evidence="1 2">
    <name type="scientific">Spirosoma montaniterrae</name>
    <dbReference type="NCBI Taxonomy" id="1178516"/>
    <lineage>
        <taxon>Bacteria</taxon>
        <taxon>Pseudomonadati</taxon>
        <taxon>Bacteroidota</taxon>
        <taxon>Cytophagia</taxon>
        <taxon>Cytophagales</taxon>
        <taxon>Cytophagaceae</taxon>
        <taxon>Spirosoma</taxon>
    </lineage>
</organism>
<dbReference type="STRING" id="1178516.AWR27_18075"/>
<sequence>MTGIFPMKDATAWALESPEPHRLMLNDSQVPVGRGYREAVPLALLTVSFQSIKAALMNPVKSLRSE</sequence>